<feature type="compositionally biased region" description="Basic and acidic residues" evidence="1">
    <location>
        <begin position="343"/>
        <end position="353"/>
    </location>
</feature>
<gene>
    <name evidence="3" type="ORF">Agabi119p4_6448</name>
</gene>
<evidence type="ECO:0000313" key="4">
    <source>
        <dbReference type="Proteomes" id="UP000629468"/>
    </source>
</evidence>
<reference evidence="3 4" key="1">
    <citation type="journal article" name="Sci. Rep.">
        <title>Telomere-to-telomere assembled and centromere annotated genomes of the two main subspecies of the button mushroom Agaricus bisporus reveal especially polymorphic chromosome ends.</title>
        <authorList>
            <person name="Sonnenberg A.S.M."/>
            <person name="Sedaghat-Telgerd N."/>
            <person name="Lavrijssen B."/>
            <person name="Ohm R.A."/>
            <person name="Hendrickx P.M."/>
            <person name="Scholtmeijer K."/>
            <person name="Baars J.J.P."/>
            <person name="van Peer A."/>
        </authorList>
    </citation>
    <scope>NUCLEOTIDE SEQUENCE [LARGE SCALE GENOMIC DNA]</scope>
    <source>
        <strain evidence="3 4">H119_p4</strain>
    </source>
</reference>
<dbReference type="GO" id="GO:0070917">
    <property type="term" value="F:inositol phosphoceramide synthase regulator activity"/>
    <property type="evidence" value="ECO:0007669"/>
    <property type="project" value="InterPro"/>
</dbReference>
<proteinExistence type="predicted"/>
<dbReference type="AlphaFoldDB" id="A0A8H7C8N0"/>
<dbReference type="GO" id="GO:0006673">
    <property type="term" value="P:inositol phosphoceramide metabolic process"/>
    <property type="evidence" value="ECO:0007669"/>
    <property type="project" value="InterPro"/>
</dbReference>
<protein>
    <recommendedName>
        <fullName evidence="5">DUF1753-domain-containing protein</fullName>
    </recommendedName>
</protein>
<feature type="transmembrane region" description="Helical" evidence="2">
    <location>
        <begin position="162"/>
        <end position="184"/>
    </location>
</feature>
<evidence type="ECO:0000256" key="2">
    <source>
        <dbReference type="SAM" id="Phobius"/>
    </source>
</evidence>
<accession>A0A8H7C8N0</accession>
<comment type="caution">
    <text evidence="3">The sequence shown here is derived from an EMBL/GenBank/DDBJ whole genome shotgun (WGS) entry which is preliminary data.</text>
</comment>
<feature type="compositionally biased region" description="Polar residues" evidence="1">
    <location>
        <begin position="256"/>
        <end position="272"/>
    </location>
</feature>
<evidence type="ECO:0008006" key="5">
    <source>
        <dbReference type="Google" id="ProtNLM"/>
    </source>
</evidence>
<evidence type="ECO:0000256" key="1">
    <source>
        <dbReference type="SAM" id="MobiDB-lite"/>
    </source>
</evidence>
<dbReference type="GO" id="GO:0070916">
    <property type="term" value="C:inositol phosphoceramide synthase complex"/>
    <property type="evidence" value="ECO:0007669"/>
    <property type="project" value="TreeGrafter"/>
</dbReference>
<feature type="transmembrane region" description="Helical" evidence="2">
    <location>
        <begin position="88"/>
        <end position="115"/>
    </location>
</feature>
<dbReference type="PANTHER" id="PTHR28077:SF1">
    <property type="entry name" value="INOSITOL PHOSPHORYLCERAMIDE SYNTHASE REGULATORY SUBUNIT KEI1"/>
    <property type="match status" value="1"/>
</dbReference>
<feature type="compositionally biased region" description="Polar residues" evidence="1">
    <location>
        <begin position="203"/>
        <end position="215"/>
    </location>
</feature>
<feature type="compositionally biased region" description="Acidic residues" evidence="1">
    <location>
        <begin position="308"/>
        <end position="319"/>
    </location>
</feature>
<keyword evidence="2" id="KW-0812">Transmembrane</keyword>
<feature type="transmembrane region" description="Helical" evidence="2">
    <location>
        <begin position="56"/>
        <end position="76"/>
    </location>
</feature>
<dbReference type="PANTHER" id="PTHR28077">
    <property type="entry name" value="INOSITOL PHOSPHORYLCERAMIDE SYNTHASE REGULATORY SUBUNIT KEI1"/>
    <property type="match status" value="1"/>
</dbReference>
<feature type="compositionally biased region" description="Polar residues" evidence="1">
    <location>
        <begin position="290"/>
        <end position="300"/>
    </location>
</feature>
<evidence type="ECO:0000313" key="3">
    <source>
        <dbReference type="EMBL" id="KAF7770474.1"/>
    </source>
</evidence>
<dbReference type="GO" id="GO:0000139">
    <property type="term" value="C:Golgi membrane"/>
    <property type="evidence" value="ECO:0007669"/>
    <property type="project" value="TreeGrafter"/>
</dbReference>
<dbReference type="Proteomes" id="UP000629468">
    <property type="component" value="Unassembled WGS sequence"/>
</dbReference>
<keyword evidence="2" id="KW-0472">Membrane</keyword>
<dbReference type="InterPro" id="IPR013862">
    <property type="entry name" value="Kei1"/>
</dbReference>
<organism evidence="3 4">
    <name type="scientific">Agaricus bisporus var. burnettii</name>
    <dbReference type="NCBI Taxonomy" id="192524"/>
    <lineage>
        <taxon>Eukaryota</taxon>
        <taxon>Fungi</taxon>
        <taxon>Dikarya</taxon>
        <taxon>Basidiomycota</taxon>
        <taxon>Agaricomycotina</taxon>
        <taxon>Agaricomycetes</taxon>
        <taxon>Agaricomycetidae</taxon>
        <taxon>Agaricales</taxon>
        <taxon>Agaricineae</taxon>
        <taxon>Agaricaceae</taxon>
        <taxon>Agaricus</taxon>
    </lineage>
</organism>
<name>A0A8H7C8N0_AGABI</name>
<sequence length="353" mass="38750">MKLMLRPEWRLWPLASFAGLLDLKTAVTVSLLFALFNKVAGVYGLVAVVTGVGGSFAQLSLYIYSVVALIALVWGLRAVKGEDPKQTLYFAHLFFADHVVSTAWTVFFALAWWIWIPHDGSRQANSPAQQAMIDAANITRLLTDEEREIEAMKIWNAEKSTAFIVITLSWLSKFYFALLIYSYASHLRKGSYRSLPLSRSNYSSLPSNTNASPSYDTALDMGDDEELGGTGDFYHVPLRKPTNTSSTARGHRRAASNPSSPGGHKSNGSISSFADFVSAPGNRNSRKSKPSNLNTSTTFGSRDKAMDIEEEVLFDEDESTYVSGSSRAHSKMGTEGSSTAASDEERGKFGNDY</sequence>
<dbReference type="Pfam" id="PF08552">
    <property type="entry name" value="Kei1"/>
    <property type="match status" value="1"/>
</dbReference>
<keyword evidence="2" id="KW-1133">Transmembrane helix</keyword>
<feature type="region of interest" description="Disordered" evidence="1">
    <location>
        <begin position="230"/>
        <end position="353"/>
    </location>
</feature>
<dbReference type="EMBL" id="JABXXO010000009">
    <property type="protein sequence ID" value="KAF7770474.1"/>
    <property type="molecule type" value="Genomic_DNA"/>
</dbReference>
<feature type="region of interest" description="Disordered" evidence="1">
    <location>
        <begin position="203"/>
        <end position="222"/>
    </location>
</feature>